<dbReference type="InterPro" id="IPR003661">
    <property type="entry name" value="HisK_dim/P_dom"/>
</dbReference>
<feature type="domain" description="Response regulatory" evidence="9">
    <location>
        <begin position="1181"/>
        <end position="1318"/>
    </location>
</feature>
<dbReference type="EC" id="2.7.13.3" evidence="2"/>
<keyword evidence="11" id="KW-1185">Reference proteome</keyword>
<dbReference type="InterPro" id="IPR029016">
    <property type="entry name" value="GAF-like_dom_sf"/>
</dbReference>
<accession>A0AAN6Y3G0</accession>
<dbReference type="Pfam" id="PF02518">
    <property type="entry name" value="HATPase_c"/>
    <property type="match status" value="1"/>
</dbReference>
<dbReference type="PROSITE" id="PS50110">
    <property type="entry name" value="RESPONSE_REGULATORY"/>
    <property type="match status" value="1"/>
</dbReference>
<feature type="compositionally biased region" description="Polar residues" evidence="7">
    <location>
        <begin position="332"/>
        <end position="349"/>
    </location>
</feature>
<dbReference type="Gene3D" id="3.30.450.40">
    <property type="match status" value="1"/>
</dbReference>
<evidence type="ECO:0000256" key="7">
    <source>
        <dbReference type="SAM" id="MobiDB-lite"/>
    </source>
</evidence>
<feature type="compositionally biased region" description="Basic and acidic residues" evidence="7">
    <location>
        <begin position="388"/>
        <end position="397"/>
    </location>
</feature>
<dbReference type="PRINTS" id="PR00344">
    <property type="entry name" value="BCTRLSENSOR"/>
</dbReference>
<dbReference type="GO" id="GO:0000155">
    <property type="term" value="F:phosphorelay sensor kinase activity"/>
    <property type="evidence" value="ECO:0007669"/>
    <property type="project" value="InterPro"/>
</dbReference>
<dbReference type="Gene3D" id="3.40.50.2300">
    <property type="match status" value="1"/>
</dbReference>
<dbReference type="Gene3D" id="3.30.565.10">
    <property type="entry name" value="Histidine kinase-like ATPase, C-terminal domain"/>
    <property type="match status" value="1"/>
</dbReference>
<dbReference type="PROSITE" id="PS50109">
    <property type="entry name" value="HIS_KIN"/>
    <property type="match status" value="1"/>
</dbReference>
<comment type="caution">
    <text evidence="10">The sequence shown here is derived from an EMBL/GenBank/DDBJ whole genome shotgun (WGS) entry which is preliminary data.</text>
</comment>
<feature type="region of interest" description="Disordered" evidence="7">
    <location>
        <begin position="1047"/>
        <end position="1172"/>
    </location>
</feature>
<dbReference type="CDD" id="cd00082">
    <property type="entry name" value="HisKA"/>
    <property type="match status" value="1"/>
</dbReference>
<feature type="region of interest" description="Disordered" evidence="7">
    <location>
        <begin position="1"/>
        <end position="34"/>
    </location>
</feature>
<gene>
    <name evidence="10" type="ORF">QBC37DRAFT_206689</name>
</gene>
<dbReference type="Pfam" id="PF00072">
    <property type="entry name" value="Response_reg"/>
    <property type="match status" value="1"/>
</dbReference>
<dbReference type="GO" id="GO:0009927">
    <property type="term" value="F:histidine phosphotransfer kinase activity"/>
    <property type="evidence" value="ECO:0007669"/>
    <property type="project" value="TreeGrafter"/>
</dbReference>
<dbReference type="EMBL" id="MU858141">
    <property type="protein sequence ID" value="KAK4211784.1"/>
    <property type="molecule type" value="Genomic_DNA"/>
</dbReference>
<dbReference type="SUPFAM" id="SSF55781">
    <property type="entry name" value="GAF domain-like"/>
    <property type="match status" value="1"/>
</dbReference>
<dbReference type="GO" id="GO:0005886">
    <property type="term" value="C:plasma membrane"/>
    <property type="evidence" value="ECO:0007669"/>
    <property type="project" value="TreeGrafter"/>
</dbReference>
<dbReference type="InterPro" id="IPR036890">
    <property type="entry name" value="HATPase_C_sf"/>
</dbReference>
<evidence type="ECO:0000256" key="4">
    <source>
        <dbReference type="ARBA" id="ARBA00022679"/>
    </source>
</evidence>
<evidence type="ECO:0000256" key="2">
    <source>
        <dbReference type="ARBA" id="ARBA00012438"/>
    </source>
</evidence>
<name>A0AAN6Y3G0_9PEZI</name>
<evidence type="ECO:0000259" key="8">
    <source>
        <dbReference type="PROSITE" id="PS50109"/>
    </source>
</evidence>
<sequence>MIIDVASCSCTEEEKGQQGKDGGAGDGNGSTLAGLTEADADAHKLEVENHERARQREIAAYLEAASFPDGLPWGPQPKPYINADPTLNALVQLGALRLNTDRSFLSFIDRETQWVVAEMTRSHSIREWKCDGDDRVWLGVARLEACWGVCPTTMKAFLDEKGEWERHGPNVIANRTRYIVNDFRTDPAYSERIYVKEFPYFVSYLEVPLVSRLGYLLGSYCVVDNKLHDFDNDETVGIMNDIAATIVDHLDNVRMRQNLHRSEKLLQGLSAFIGSDPSPAPSVTGSMSTGTEIRPQSAITFTPSLRTTSSKQSSSNGRAESSIEGRPPPPANQLSSSSIESKVSGQSLLGNDMPVTDSPVTSVGDEVSENPMERQAPAGQGQGAEDTAADKPTDQRSQELVPAHLPASLKLPESHASGFISSANIKSAFFRAATTIRRTMNMDGLLFLDAVPSTFLNHADRLALESSPPKFQDETSGPFCAEIVQSTAEDTPTSTQASHARLPEALLQRFIRRYPRGHIFSADEFGPIDEVYAPGKPWPGLDLRDPENVMLQKDVATVFQAFPAAKYIIFLPLWHFQRECWYAAAFGWVADVRQSFDDNSIGLVAAFGNSVMAEVSRMEALAASRAKTSFVSSISHELRSPLHGILASSELLREAITDPSLLSTLDMLDSCGKTLLDTFTNLLDHAIAIKDGKAATTSVASIKVAHIGRLVEDVVDAVHFSHLSEHATQSSLRSTGVYSINISNGVKKAIPSDRSLLVIINISALPEWEMPVDVGAWKRIVMNIYGNSLKYTKSGRIEVGLKVVQKADKTGHVCDHICFTVEDTGKGMSSDYLKYRLFSPFSQEDSYAPGIGLGLSIVQQLTTGLGGTINVKSSVGVGTLVEVCLPLRRNGEPVIEGPVSLSAHIDQDNLAGRTLCLLTPEAYAAAAKTPLTITKEMRLRATVVERMVRVNATDSLRMNVVLGTGECPLPSADLYLVDSDIVAMVVRSGGPSTLISTPAPLILVCSGAGPPSCLKYEALKSHGLHLHHPIGPTKMLSFFNSTLTQAMSATDPEASESATQEPTPTQEKPVPVSSEEDSEENDVLTSMDMKPVRRPKIRSTFSVQDIRPKVPDHKSQPTSPPTSQPTSPQPTDIQPLPPADLPVAPSTMTVTVPNPLQAGKPPESTKAPDPKPVIDTPPTLHLLLVDDNPINIKLLSAVAKKLNHTFESAANGLEAVELYQASLSPGSKRFQTVFMDISMPVMDGFEAIREIRRLEAEAGILPAATGCASVPEEMRTPCKIIALTGLSSELSRKEAIASGSDLFMTKPVKLAAVKSALS</sequence>
<feature type="compositionally biased region" description="Low complexity" evidence="7">
    <location>
        <begin position="304"/>
        <end position="315"/>
    </location>
</feature>
<dbReference type="Proteomes" id="UP001301769">
    <property type="component" value="Unassembled WGS sequence"/>
</dbReference>
<feature type="compositionally biased region" description="Polar residues" evidence="7">
    <location>
        <begin position="281"/>
        <end position="291"/>
    </location>
</feature>
<protein>
    <recommendedName>
        <fullName evidence="2">histidine kinase</fullName>
        <ecNumber evidence="2">2.7.13.3</ecNumber>
    </recommendedName>
</protein>
<evidence type="ECO:0000313" key="10">
    <source>
        <dbReference type="EMBL" id="KAK4211784.1"/>
    </source>
</evidence>
<evidence type="ECO:0000256" key="5">
    <source>
        <dbReference type="ARBA" id="ARBA00022777"/>
    </source>
</evidence>
<keyword evidence="3 6" id="KW-0597">Phosphoprotein</keyword>
<dbReference type="InterPro" id="IPR001789">
    <property type="entry name" value="Sig_transdc_resp-reg_receiver"/>
</dbReference>
<feature type="modified residue" description="4-aspartylphosphate" evidence="6">
    <location>
        <position position="1236"/>
    </location>
</feature>
<evidence type="ECO:0000256" key="3">
    <source>
        <dbReference type="ARBA" id="ARBA00022553"/>
    </source>
</evidence>
<dbReference type="InterPro" id="IPR011006">
    <property type="entry name" value="CheY-like_superfamily"/>
</dbReference>
<feature type="domain" description="Histidine kinase" evidence="8">
    <location>
        <begin position="633"/>
        <end position="889"/>
    </location>
</feature>
<evidence type="ECO:0000256" key="6">
    <source>
        <dbReference type="PROSITE-ProRule" id="PRU00169"/>
    </source>
</evidence>
<feature type="region of interest" description="Disordered" evidence="7">
    <location>
        <begin position="277"/>
        <end position="398"/>
    </location>
</feature>
<organism evidence="10 11">
    <name type="scientific">Rhypophila decipiens</name>
    <dbReference type="NCBI Taxonomy" id="261697"/>
    <lineage>
        <taxon>Eukaryota</taxon>
        <taxon>Fungi</taxon>
        <taxon>Dikarya</taxon>
        <taxon>Ascomycota</taxon>
        <taxon>Pezizomycotina</taxon>
        <taxon>Sordariomycetes</taxon>
        <taxon>Sordariomycetidae</taxon>
        <taxon>Sordariales</taxon>
        <taxon>Naviculisporaceae</taxon>
        <taxon>Rhypophila</taxon>
    </lineage>
</organism>
<dbReference type="SUPFAM" id="SSF55874">
    <property type="entry name" value="ATPase domain of HSP90 chaperone/DNA topoisomerase II/histidine kinase"/>
    <property type="match status" value="1"/>
</dbReference>
<dbReference type="SUPFAM" id="SSF52172">
    <property type="entry name" value="CheY-like"/>
    <property type="match status" value="1"/>
</dbReference>
<dbReference type="InterPro" id="IPR003594">
    <property type="entry name" value="HATPase_dom"/>
</dbReference>
<feature type="compositionally biased region" description="Gly residues" evidence="7">
    <location>
        <begin position="19"/>
        <end position="28"/>
    </location>
</feature>
<reference evidence="10" key="1">
    <citation type="journal article" date="2023" name="Mol. Phylogenet. Evol.">
        <title>Genome-scale phylogeny and comparative genomics of the fungal order Sordariales.</title>
        <authorList>
            <person name="Hensen N."/>
            <person name="Bonometti L."/>
            <person name="Westerberg I."/>
            <person name="Brannstrom I.O."/>
            <person name="Guillou S."/>
            <person name="Cros-Aarteil S."/>
            <person name="Calhoun S."/>
            <person name="Haridas S."/>
            <person name="Kuo A."/>
            <person name="Mondo S."/>
            <person name="Pangilinan J."/>
            <person name="Riley R."/>
            <person name="LaButti K."/>
            <person name="Andreopoulos B."/>
            <person name="Lipzen A."/>
            <person name="Chen C."/>
            <person name="Yan M."/>
            <person name="Daum C."/>
            <person name="Ng V."/>
            <person name="Clum A."/>
            <person name="Steindorff A."/>
            <person name="Ohm R.A."/>
            <person name="Martin F."/>
            <person name="Silar P."/>
            <person name="Natvig D.O."/>
            <person name="Lalanne C."/>
            <person name="Gautier V."/>
            <person name="Ament-Velasquez S.L."/>
            <person name="Kruys A."/>
            <person name="Hutchinson M.I."/>
            <person name="Powell A.J."/>
            <person name="Barry K."/>
            <person name="Miller A.N."/>
            <person name="Grigoriev I.V."/>
            <person name="Debuchy R."/>
            <person name="Gladieux P."/>
            <person name="Hiltunen Thoren M."/>
            <person name="Johannesson H."/>
        </authorList>
    </citation>
    <scope>NUCLEOTIDE SEQUENCE</scope>
    <source>
        <strain evidence="10">PSN293</strain>
    </source>
</reference>
<dbReference type="Gene3D" id="1.10.287.130">
    <property type="match status" value="1"/>
</dbReference>
<reference evidence="10" key="2">
    <citation type="submission" date="2023-05" db="EMBL/GenBank/DDBJ databases">
        <authorList>
            <consortium name="Lawrence Berkeley National Laboratory"/>
            <person name="Steindorff A."/>
            <person name="Hensen N."/>
            <person name="Bonometti L."/>
            <person name="Westerberg I."/>
            <person name="Brannstrom I.O."/>
            <person name="Guillou S."/>
            <person name="Cros-Aarteil S."/>
            <person name="Calhoun S."/>
            <person name="Haridas S."/>
            <person name="Kuo A."/>
            <person name="Mondo S."/>
            <person name="Pangilinan J."/>
            <person name="Riley R."/>
            <person name="Labutti K."/>
            <person name="Andreopoulos B."/>
            <person name="Lipzen A."/>
            <person name="Chen C."/>
            <person name="Yanf M."/>
            <person name="Daum C."/>
            <person name="Ng V."/>
            <person name="Clum A."/>
            <person name="Ohm R."/>
            <person name="Martin F."/>
            <person name="Silar P."/>
            <person name="Natvig D."/>
            <person name="Lalanne C."/>
            <person name="Gautier V."/>
            <person name="Ament-Velasquez S.L."/>
            <person name="Kruys A."/>
            <person name="Hutchinson M.I."/>
            <person name="Powell A.J."/>
            <person name="Barry K."/>
            <person name="Miller A.N."/>
            <person name="Grigoriev I.V."/>
            <person name="Debuchy R."/>
            <person name="Gladieux P."/>
            <person name="Thoren M.H."/>
            <person name="Johannesson H."/>
        </authorList>
    </citation>
    <scope>NUCLEOTIDE SEQUENCE</scope>
    <source>
        <strain evidence="10">PSN293</strain>
    </source>
</reference>
<evidence type="ECO:0000256" key="1">
    <source>
        <dbReference type="ARBA" id="ARBA00000085"/>
    </source>
</evidence>
<dbReference type="SUPFAM" id="SSF47384">
    <property type="entry name" value="Homodimeric domain of signal transducing histidine kinase"/>
    <property type="match status" value="1"/>
</dbReference>
<dbReference type="InterPro" id="IPR036097">
    <property type="entry name" value="HisK_dim/P_sf"/>
</dbReference>
<keyword evidence="5 10" id="KW-0418">Kinase</keyword>
<proteinExistence type="predicted"/>
<comment type="catalytic activity">
    <reaction evidence="1">
        <text>ATP + protein L-histidine = ADP + protein N-phospho-L-histidine.</text>
        <dbReference type="EC" id="2.7.13.3"/>
    </reaction>
</comment>
<feature type="compositionally biased region" description="Polar residues" evidence="7">
    <location>
        <begin position="1056"/>
        <end position="1066"/>
    </location>
</feature>
<keyword evidence="4" id="KW-0808">Transferase</keyword>
<dbReference type="SMART" id="SM00387">
    <property type="entry name" value="HATPase_c"/>
    <property type="match status" value="1"/>
</dbReference>
<dbReference type="InterPro" id="IPR004358">
    <property type="entry name" value="Sig_transdc_His_kin-like_C"/>
</dbReference>
<evidence type="ECO:0000259" key="9">
    <source>
        <dbReference type="PROSITE" id="PS50110"/>
    </source>
</evidence>
<dbReference type="PANTHER" id="PTHR43047:SF72">
    <property type="entry name" value="OSMOSENSING HISTIDINE PROTEIN KINASE SLN1"/>
    <property type="match status" value="1"/>
</dbReference>
<feature type="compositionally biased region" description="Basic and acidic residues" evidence="7">
    <location>
        <begin position="1106"/>
        <end position="1115"/>
    </location>
</feature>
<dbReference type="CDD" id="cd17546">
    <property type="entry name" value="REC_hyHK_CKI1_RcsC-like"/>
    <property type="match status" value="1"/>
</dbReference>
<dbReference type="Pfam" id="PF00512">
    <property type="entry name" value="HisKA"/>
    <property type="match status" value="1"/>
</dbReference>
<dbReference type="SMART" id="SM00388">
    <property type="entry name" value="HisKA"/>
    <property type="match status" value="1"/>
</dbReference>
<dbReference type="PANTHER" id="PTHR43047">
    <property type="entry name" value="TWO-COMPONENT HISTIDINE PROTEIN KINASE"/>
    <property type="match status" value="1"/>
</dbReference>
<evidence type="ECO:0000313" key="11">
    <source>
        <dbReference type="Proteomes" id="UP001301769"/>
    </source>
</evidence>
<dbReference type="SMART" id="SM00448">
    <property type="entry name" value="REC"/>
    <property type="match status" value="1"/>
</dbReference>
<dbReference type="InterPro" id="IPR005467">
    <property type="entry name" value="His_kinase_dom"/>
</dbReference>